<keyword evidence="1" id="KW-0547">Nucleotide-binding</keyword>
<accession>A0ABU9KY87</accession>
<evidence type="ECO:0000256" key="1">
    <source>
        <dbReference type="ARBA" id="ARBA00022741"/>
    </source>
</evidence>
<dbReference type="Pfam" id="PF23562">
    <property type="entry name" value="AMP-binding_C_3"/>
    <property type="match status" value="1"/>
</dbReference>
<dbReference type="InterPro" id="IPR000873">
    <property type="entry name" value="AMP-dep_synth/lig_dom"/>
</dbReference>
<feature type="domain" description="AMP-dependent synthetase/ligase" evidence="3">
    <location>
        <begin position="16"/>
        <end position="383"/>
    </location>
</feature>
<evidence type="ECO:0000313" key="5">
    <source>
        <dbReference type="Proteomes" id="UP001474120"/>
    </source>
</evidence>
<dbReference type="PANTHER" id="PTHR43272:SF33">
    <property type="entry name" value="AMP-BINDING DOMAIN-CONTAINING PROTEIN-RELATED"/>
    <property type="match status" value="1"/>
</dbReference>
<dbReference type="PANTHER" id="PTHR43272">
    <property type="entry name" value="LONG-CHAIN-FATTY-ACID--COA LIGASE"/>
    <property type="match status" value="1"/>
</dbReference>
<comment type="caution">
    <text evidence="4">The sequence shown here is derived from an EMBL/GenBank/DDBJ whole genome shotgun (WGS) entry which is preliminary data.</text>
</comment>
<dbReference type="EMBL" id="JBCDNA010000001">
    <property type="protein sequence ID" value="MEL4455152.1"/>
    <property type="molecule type" value="Genomic_DNA"/>
</dbReference>
<protein>
    <submittedName>
        <fullName evidence="4">AMP-binding protein</fullName>
    </submittedName>
</protein>
<dbReference type="Proteomes" id="UP001474120">
    <property type="component" value="Unassembled WGS sequence"/>
</dbReference>
<organism evidence="4 5">
    <name type="scientific">Lutimonas vermicola</name>
    <dbReference type="NCBI Taxonomy" id="414288"/>
    <lineage>
        <taxon>Bacteria</taxon>
        <taxon>Pseudomonadati</taxon>
        <taxon>Bacteroidota</taxon>
        <taxon>Flavobacteriia</taxon>
        <taxon>Flavobacteriales</taxon>
        <taxon>Flavobacteriaceae</taxon>
        <taxon>Lutimonas</taxon>
    </lineage>
</organism>
<keyword evidence="2" id="KW-0067">ATP-binding</keyword>
<dbReference type="Pfam" id="PF00501">
    <property type="entry name" value="AMP-binding"/>
    <property type="match status" value="1"/>
</dbReference>
<evidence type="ECO:0000313" key="4">
    <source>
        <dbReference type="EMBL" id="MEL4455152.1"/>
    </source>
</evidence>
<dbReference type="RefSeq" id="WP_342158931.1">
    <property type="nucleotide sequence ID" value="NZ_JBCDNA010000001.1"/>
</dbReference>
<evidence type="ECO:0000256" key="2">
    <source>
        <dbReference type="ARBA" id="ARBA00022840"/>
    </source>
</evidence>
<dbReference type="SUPFAM" id="SSF56801">
    <property type="entry name" value="Acetyl-CoA synthetase-like"/>
    <property type="match status" value="1"/>
</dbReference>
<dbReference type="Gene3D" id="3.40.50.12780">
    <property type="entry name" value="N-terminal domain of ligase-like"/>
    <property type="match status" value="1"/>
</dbReference>
<keyword evidence="5" id="KW-1185">Reference proteome</keyword>
<dbReference type="InterPro" id="IPR042099">
    <property type="entry name" value="ANL_N_sf"/>
</dbReference>
<dbReference type="InterPro" id="IPR020845">
    <property type="entry name" value="AMP-binding_CS"/>
</dbReference>
<evidence type="ECO:0000259" key="3">
    <source>
        <dbReference type="Pfam" id="PF00501"/>
    </source>
</evidence>
<dbReference type="PROSITE" id="PS00455">
    <property type="entry name" value="AMP_BINDING"/>
    <property type="match status" value="1"/>
</dbReference>
<name>A0ABU9KY87_9FLAO</name>
<sequence length="547" mass="61516">MKKFNSPLEAFLYWEKSSPDQIFLQQFHEGKAQALTFKQSGQEIRRIARAIKKKNLAPNSKIALLSKNCKHWVMADLAIMMSGYISVPIYPTLVAESIKPIIEHSESNLLIIGKLDDYESQKDAFRNIPKISVEQYGIYENETWESLLKSNEPLQEISLPDPQNLITIIYTSGTTGIPKGVMHSHRNFSNATFNISMTLSLPEHPRYFSYLPLSHIAERIGLEMGAISQGGTLTFAESLDTFASNLEATQPDLFFAVPRIYAKFQEKILEGVSQKKLNVILNIPFLNTLFKKKLKVKLGLSRAKYIASGAAPLSVNIMKWYKKIGIEIIQAYGMTEDCIISHCNLPGFNKIGTVGKFTYGATAKLSEIGEICVKNDCLLLGYYKNPKETAEVFDKDGYLKTGDIGEYDHDGFLTITGRAKDQFKTDKGKYISPAPIELAVSKNTDIGQVCIVGMGIPQPIMLVVPSVTGKNKSKTELNESLLKSILEINPTLDKHEKIEKAVVMKEDWTVENGLMTPTFKIKRSQVEKIHMPMYRSWFDAEGRILYE</sequence>
<reference evidence="4 5" key="1">
    <citation type="submission" date="2024-04" db="EMBL/GenBank/DDBJ databases">
        <title>whole genome sequencing of Lutimonas vermicola strain IMCC1616.</title>
        <authorList>
            <person name="Bae S.S."/>
        </authorList>
    </citation>
    <scope>NUCLEOTIDE SEQUENCE [LARGE SCALE GENOMIC DNA]</scope>
    <source>
        <strain evidence="4 5">IMCC1616</strain>
    </source>
</reference>
<gene>
    <name evidence="4" type="ORF">AABB81_04545</name>
</gene>
<proteinExistence type="predicted"/>